<evidence type="ECO:0000313" key="1">
    <source>
        <dbReference type="EMBL" id="MBW6529672.1"/>
    </source>
</evidence>
<dbReference type="Pfam" id="PF00300">
    <property type="entry name" value="His_Phos_1"/>
    <property type="match status" value="1"/>
</dbReference>
<accession>A0ABS7BJ91</accession>
<evidence type="ECO:0000313" key="2">
    <source>
        <dbReference type="Proteomes" id="UP000759103"/>
    </source>
</evidence>
<dbReference type="SMART" id="SM00855">
    <property type="entry name" value="PGAM"/>
    <property type="match status" value="1"/>
</dbReference>
<proteinExistence type="predicted"/>
<dbReference type="EMBL" id="JAHXZN010000001">
    <property type="protein sequence ID" value="MBW6529672.1"/>
    <property type="molecule type" value="Genomic_DNA"/>
</dbReference>
<dbReference type="InterPro" id="IPR013078">
    <property type="entry name" value="His_Pase_superF_clade-1"/>
</dbReference>
<keyword evidence="2" id="KW-1185">Reference proteome</keyword>
<reference evidence="1 2" key="1">
    <citation type="submission" date="2021-07" db="EMBL/GenBank/DDBJ databases">
        <title>Sphingomonas sp.</title>
        <authorList>
            <person name="Feng G."/>
            <person name="Li J."/>
            <person name="Pan M."/>
        </authorList>
    </citation>
    <scope>NUCLEOTIDE SEQUENCE [LARGE SCALE GENOMIC DNA]</scope>
    <source>
        <strain evidence="1 2">RRHST34</strain>
    </source>
</reference>
<dbReference type="InterPro" id="IPR029033">
    <property type="entry name" value="His_PPase_superfam"/>
</dbReference>
<dbReference type="Gene3D" id="3.40.50.1240">
    <property type="entry name" value="Phosphoglycerate mutase-like"/>
    <property type="match status" value="1"/>
</dbReference>
<protein>
    <submittedName>
        <fullName evidence="1">Histidine phosphatase family protein</fullName>
    </submittedName>
</protein>
<dbReference type="Proteomes" id="UP000759103">
    <property type="component" value="Unassembled WGS sequence"/>
</dbReference>
<comment type="caution">
    <text evidence="1">The sequence shown here is derived from an EMBL/GenBank/DDBJ whole genome shotgun (WGS) entry which is preliminary data.</text>
</comment>
<dbReference type="RefSeq" id="WP_219747179.1">
    <property type="nucleotide sequence ID" value="NZ_JAHXZN010000001.1"/>
</dbReference>
<organism evidence="1 2">
    <name type="scientific">Sphingomonas citri</name>
    <dbReference type="NCBI Taxonomy" id="2862499"/>
    <lineage>
        <taxon>Bacteria</taxon>
        <taxon>Pseudomonadati</taxon>
        <taxon>Pseudomonadota</taxon>
        <taxon>Alphaproteobacteria</taxon>
        <taxon>Sphingomonadales</taxon>
        <taxon>Sphingomonadaceae</taxon>
        <taxon>Sphingomonas</taxon>
    </lineage>
</organism>
<sequence>MTVRLLLLCAGASEATRAARFAAPDDALDPAGLAKVQALRLGTAASWRCVVAPERSARETAAALALSAADEPALADQDAGAWRGRALAMLPAVELAAWIAAPERGAPGGESLEAVRARVGAWLDPLAARGEGRWLAVTHAAVIRAALAHALALPVAATLAIDVAPLATVALSFTDRWRLRELRRGGADSSP</sequence>
<gene>
    <name evidence="1" type="ORF">KZ820_02900</name>
</gene>
<dbReference type="SUPFAM" id="SSF53254">
    <property type="entry name" value="Phosphoglycerate mutase-like"/>
    <property type="match status" value="1"/>
</dbReference>
<name>A0ABS7BJ91_9SPHN</name>